<accession>A0A9P4MF42</accession>
<dbReference type="OrthoDB" id="4158189at2759"/>
<gene>
    <name evidence="1" type="ORF">K461DRAFT_279451</name>
</gene>
<name>A0A9P4MF42_9PEZI</name>
<organism evidence="1 2">
    <name type="scientific">Myriangium duriaei CBS 260.36</name>
    <dbReference type="NCBI Taxonomy" id="1168546"/>
    <lineage>
        <taxon>Eukaryota</taxon>
        <taxon>Fungi</taxon>
        <taxon>Dikarya</taxon>
        <taxon>Ascomycota</taxon>
        <taxon>Pezizomycotina</taxon>
        <taxon>Dothideomycetes</taxon>
        <taxon>Dothideomycetidae</taxon>
        <taxon>Myriangiales</taxon>
        <taxon>Myriangiaceae</taxon>
        <taxon>Myriangium</taxon>
    </lineage>
</organism>
<reference evidence="1" key="1">
    <citation type="journal article" date="2020" name="Stud. Mycol.">
        <title>101 Dothideomycetes genomes: a test case for predicting lifestyles and emergence of pathogens.</title>
        <authorList>
            <person name="Haridas S."/>
            <person name="Albert R."/>
            <person name="Binder M."/>
            <person name="Bloem J."/>
            <person name="Labutti K."/>
            <person name="Salamov A."/>
            <person name="Andreopoulos B."/>
            <person name="Baker S."/>
            <person name="Barry K."/>
            <person name="Bills G."/>
            <person name="Bluhm B."/>
            <person name="Cannon C."/>
            <person name="Castanera R."/>
            <person name="Culley D."/>
            <person name="Daum C."/>
            <person name="Ezra D."/>
            <person name="Gonzalez J."/>
            <person name="Henrissat B."/>
            <person name="Kuo A."/>
            <person name="Liang C."/>
            <person name="Lipzen A."/>
            <person name="Lutzoni F."/>
            <person name="Magnuson J."/>
            <person name="Mondo S."/>
            <person name="Nolan M."/>
            <person name="Ohm R."/>
            <person name="Pangilinan J."/>
            <person name="Park H.-J."/>
            <person name="Ramirez L."/>
            <person name="Alfaro M."/>
            <person name="Sun H."/>
            <person name="Tritt A."/>
            <person name="Yoshinaga Y."/>
            <person name="Zwiers L.-H."/>
            <person name="Turgeon B."/>
            <person name="Goodwin S."/>
            <person name="Spatafora J."/>
            <person name="Crous P."/>
            <person name="Grigoriev I."/>
        </authorList>
    </citation>
    <scope>NUCLEOTIDE SEQUENCE</scope>
    <source>
        <strain evidence="1">CBS 260.36</strain>
    </source>
</reference>
<keyword evidence="2" id="KW-1185">Reference proteome</keyword>
<proteinExistence type="predicted"/>
<evidence type="ECO:0000313" key="2">
    <source>
        <dbReference type="Proteomes" id="UP000799439"/>
    </source>
</evidence>
<dbReference type="Proteomes" id="UP000799439">
    <property type="component" value="Unassembled WGS sequence"/>
</dbReference>
<sequence>MCCGDSARTAMGGTIATLKSKSGVEPDINLFFNSHKMSTIASIQGHTSLMHHGRSSLDVQIHEDGDLRATNHSGRSLHTFTLPCTDVGNFKLPFAMNLSVGGDGIIGRRISMVHQGPEGQTIVRHGIIGWN</sequence>
<dbReference type="AlphaFoldDB" id="A0A9P4MF42"/>
<comment type="caution">
    <text evidence="1">The sequence shown here is derived from an EMBL/GenBank/DDBJ whole genome shotgun (WGS) entry which is preliminary data.</text>
</comment>
<evidence type="ECO:0000313" key="1">
    <source>
        <dbReference type="EMBL" id="KAF2151935.1"/>
    </source>
</evidence>
<protein>
    <submittedName>
        <fullName evidence="1">Uncharacterized protein</fullName>
    </submittedName>
</protein>
<dbReference type="EMBL" id="ML996087">
    <property type="protein sequence ID" value="KAF2151935.1"/>
    <property type="molecule type" value="Genomic_DNA"/>
</dbReference>